<comment type="cofactor">
    <cofactor evidence="5">
        <name>Co(2+)</name>
        <dbReference type="ChEBI" id="CHEBI:48828"/>
    </cofactor>
    <cofactor evidence="5">
        <name>Zn(2+)</name>
        <dbReference type="ChEBI" id="CHEBI:29105"/>
    </cofactor>
    <cofactor evidence="5">
        <name>Mn(2+)</name>
        <dbReference type="ChEBI" id="CHEBI:29035"/>
    </cofactor>
    <cofactor evidence="5">
        <name>Fe(2+)</name>
        <dbReference type="ChEBI" id="CHEBI:29033"/>
    </cofactor>
    <text evidence="5">Binds 2 divalent metal cations per subunit. Has a high-affinity and a low affinity metal-binding site. The true nature of the physiological cofactor is under debate. The enzyme is active with cobalt, zinc, manganese or divalent iron ions. Most likely, methionine aminopeptidases function as mononuclear Fe(2+)-metalloproteases under physiological conditions, and the catalytically relevant metal-binding site has been assigned to the histidine-containing high-affinity site.</text>
</comment>
<sequence length="725" mass="79496">MGKPSEEVVDPETIELKEAAQEAPEDAEADEATDGAKKKKKKKKKAKGAETVEEEPEEVKEEAPPMEAEVNGEEGEKKKKTRRGGKKKAGTSGLDGIATYGVSDEDFAAWCQKLLKDVDGTGDMPAQELKKPPKEFWGYQYSGPLRPAFVTKQLRMPEPIELPDYALQADGSSACERAGVREVPVLEGEELETMRTACRLGREVLDIAARFMRPGVTGDEIDRVVYQACVDRKIYPSPLNYFRFPKSLCTSVNEVICHGIPDCRAIEEGDIVNLDISVYYKGFHSDLNETFFVGDCDEDSQRLVQTAYSALYAASQLIRPGTFYRDLGAAISTEASKNNCAVVTTYCGHGVGKLFHGPPKVPHYRKNKAVGIMKPGHVFTVEPMINLGGNGGDRTWPDNWTAVTRDGKRSAQFEHTFLVTETGVEAPGKWNLMNLRLHARHAIESAQKMLVYCIAQGELTAFRSEHRCDQAALALLPSAQKLRRELQEALEAEKLRRCAALTAQWQRFMDQYANNGLYQGMSRTAKVGYIGVGECLLGTWCAGHPRRLVVVGFRMQLFAARGGRHICGFPGGLAAAPARLVGDLHGGDFFREVGFQPEGALHLPALQVMRLPSWGAQTAPQRDTARAKSTTQGKASPLAAKTAPQSAPAEPTNFMDLVRDFNEGQAKMPAAAEMSQAELLQVHQEQASVPDEHSQLLAKIAASNPRARVGEVRENALAGNILEEL</sequence>
<feature type="binding site" evidence="5">
    <location>
        <position position="286"/>
    </location>
    <ligand>
        <name>a divalent metal cation</name>
        <dbReference type="ChEBI" id="CHEBI:60240"/>
        <label>2</label>
        <note>catalytic</note>
    </ligand>
</feature>
<dbReference type="EC" id="3.4.11.18" evidence="6"/>
<feature type="domain" description="Peptidase M24" evidence="8">
    <location>
        <begin position="192"/>
        <end position="421"/>
    </location>
</feature>
<feature type="compositionally biased region" description="Basic residues" evidence="7">
    <location>
        <begin position="37"/>
        <end position="46"/>
    </location>
</feature>
<evidence type="ECO:0000256" key="2">
    <source>
        <dbReference type="ARBA" id="ARBA00022670"/>
    </source>
</evidence>
<keyword evidence="1 5" id="KW-0031">Aminopeptidase</keyword>
<dbReference type="CDD" id="cd01086">
    <property type="entry name" value="MetAP1"/>
    <property type="match status" value="1"/>
</dbReference>
<comment type="similarity">
    <text evidence="5">Belongs to the peptidase M24A family. Methionine aminopeptidase type 1 subfamily.</text>
</comment>
<evidence type="ECO:0000256" key="4">
    <source>
        <dbReference type="ARBA" id="ARBA00022801"/>
    </source>
</evidence>
<comment type="catalytic activity">
    <reaction evidence="5 6">
        <text>Release of N-terminal amino acids, preferentially methionine, from peptides and arylamides.</text>
        <dbReference type="EC" id="3.4.11.18"/>
    </reaction>
</comment>
<proteinExistence type="inferred from homology"/>
<dbReference type="InterPro" id="IPR001714">
    <property type="entry name" value="Pept_M24_MAP"/>
</dbReference>
<evidence type="ECO:0000313" key="10">
    <source>
        <dbReference type="Proteomes" id="UP001178507"/>
    </source>
</evidence>
<protein>
    <recommendedName>
        <fullName evidence="6">Methionine aminopeptidase</fullName>
        <ecNumber evidence="6">3.4.11.18</ecNumber>
    </recommendedName>
</protein>
<keyword evidence="10" id="KW-1185">Reference proteome</keyword>
<feature type="compositionally biased region" description="Acidic residues" evidence="7">
    <location>
        <begin position="23"/>
        <end position="33"/>
    </location>
</feature>
<dbReference type="GO" id="GO:0046872">
    <property type="term" value="F:metal ion binding"/>
    <property type="evidence" value="ECO:0007669"/>
    <property type="project" value="UniProtKB-UniRule"/>
</dbReference>
<feature type="region of interest" description="Disordered" evidence="7">
    <location>
        <begin position="616"/>
        <end position="649"/>
    </location>
</feature>
<evidence type="ECO:0000256" key="7">
    <source>
        <dbReference type="SAM" id="MobiDB-lite"/>
    </source>
</evidence>
<evidence type="ECO:0000256" key="1">
    <source>
        <dbReference type="ARBA" id="ARBA00022438"/>
    </source>
</evidence>
<comment type="function">
    <text evidence="6">Cotranslationally removes the N-terminal methionine from nascent proteins. The N-terminal methionine is often cleaved when the second residue in the primary sequence is small and uncharged (Met-Ala-, Cys, Gly, Pro, Ser, Thr, or Val).</text>
</comment>
<dbReference type="InterPro" id="IPR000994">
    <property type="entry name" value="Pept_M24"/>
</dbReference>
<reference evidence="9" key="1">
    <citation type="submission" date="2023-08" db="EMBL/GenBank/DDBJ databases">
        <authorList>
            <person name="Chen Y."/>
            <person name="Shah S."/>
            <person name="Dougan E. K."/>
            <person name="Thang M."/>
            <person name="Chan C."/>
        </authorList>
    </citation>
    <scope>NUCLEOTIDE SEQUENCE</scope>
</reference>
<keyword evidence="2 5" id="KW-0645">Protease</keyword>
<dbReference type="HAMAP" id="MF_01974">
    <property type="entry name" value="MetAP_1"/>
    <property type="match status" value="1"/>
</dbReference>
<feature type="binding site" evidence="5">
    <location>
        <position position="258"/>
    </location>
    <ligand>
        <name>substrate</name>
    </ligand>
</feature>
<feature type="region of interest" description="Disordered" evidence="7">
    <location>
        <begin position="1"/>
        <end position="95"/>
    </location>
</feature>
<dbReference type="Gene3D" id="3.90.230.10">
    <property type="entry name" value="Creatinase/methionine aminopeptidase superfamily"/>
    <property type="match status" value="1"/>
</dbReference>
<evidence type="ECO:0000259" key="8">
    <source>
        <dbReference type="Pfam" id="PF00557"/>
    </source>
</evidence>
<evidence type="ECO:0000313" key="9">
    <source>
        <dbReference type="EMBL" id="CAJ1396239.1"/>
    </source>
</evidence>
<dbReference type="InterPro" id="IPR002467">
    <property type="entry name" value="Pept_M24A_MAP1"/>
</dbReference>
<name>A0AA36IZA2_9DINO</name>
<feature type="compositionally biased region" description="Basic residues" evidence="7">
    <location>
        <begin position="78"/>
        <end position="89"/>
    </location>
</feature>
<keyword evidence="3 5" id="KW-0479">Metal-binding</keyword>
<evidence type="ECO:0000256" key="3">
    <source>
        <dbReference type="ARBA" id="ARBA00022723"/>
    </source>
</evidence>
<feature type="compositionally biased region" description="Acidic residues" evidence="7">
    <location>
        <begin position="51"/>
        <end position="60"/>
    </location>
</feature>
<dbReference type="NCBIfam" id="TIGR00500">
    <property type="entry name" value="met_pdase_I"/>
    <property type="match status" value="1"/>
</dbReference>
<dbReference type="GO" id="GO:0070006">
    <property type="term" value="F:metalloaminopeptidase activity"/>
    <property type="evidence" value="ECO:0007669"/>
    <property type="project" value="UniProtKB-UniRule"/>
</dbReference>
<dbReference type="AlphaFoldDB" id="A0AA36IZA2"/>
<dbReference type="Proteomes" id="UP001178507">
    <property type="component" value="Unassembled WGS sequence"/>
</dbReference>
<accession>A0AA36IZA2</accession>
<dbReference type="Pfam" id="PF00557">
    <property type="entry name" value="Peptidase_M24"/>
    <property type="match status" value="1"/>
</dbReference>
<feature type="binding site" evidence="5">
    <location>
        <position position="356"/>
    </location>
    <ligand>
        <name>substrate</name>
    </ligand>
</feature>
<gene>
    <name evidence="9" type="ORF">EVOR1521_LOCUS20504</name>
</gene>
<keyword evidence="4 5" id="KW-0378">Hydrolase</keyword>
<evidence type="ECO:0000256" key="5">
    <source>
        <dbReference type="HAMAP-Rule" id="MF_03174"/>
    </source>
</evidence>
<dbReference type="InterPro" id="IPR036005">
    <property type="entry name" value="Creatinase/aminopeptidase-like"/>
</dbReference>
<feature type="binding site" evidence="5">
    <location>
        <position position="382"/>
    </location>
    <ligand>
        <name>a divalent metal cation</name>
        <dbReference type="ChEBI" id="CHEBI:60240"/>
        <label>2</label>
        <note>catalytic</note>
    </ligand>
</feature>
<dbReference type="EMBL" id="CAUJNA010003223">
    <property type="protein sequence ID" value="CAJ1396239.1"/>
    <property type="molecule type" value="Genomic_DNA"/>
</dbReference>
<dbReference type="PRINTS" id="PR00599">
    <property type="entry name" value="MAPEPTIDASE"/>
</dbReference>
<feature type="compositionally biased region" description="Polar residues" evidence="7">
    <location>
        <begin position="616"/>
        <end position="634"/>
    </location>
</feature>
<feature type="binding site" evidence="5">
    <location>
        <position position="414"/>
    </location>
    <ligand>
        <name>a divalent metal cation</name>
        <dbReference type="ChEBI" id="CHEBI:60240"/>
        <label>1</label>
    </ligand>
</feature>
<dbReference type="SUPFAM" id="SSF55920">
    <property type="entry name" value="Creatinase/aminopeptidase"/>
    <property type="match status" value="1"/>
</dbReference>
<dbReference type="GO" id="GO:0004239">
    <property type="term" value="F:initiator methionyl aminopeptidase activity"/>
    <property type="evidence" value="ECO:0007669"/>
    <property type="project" value="UniProtKB-UniRule"/>
</dbReference>
<evidence type="ECO:0000256" key="6">
    <source>
        <dbReference type="RuleBase" id="RU003653"/>
    </source>
</evidence>
<dbReference type="GO" id="GO:0006508">
    <property type="term" value="P:proteolysis"/>
    <property type="evidence" value="ECO:0007669"/>
    <property type="project" value="UniProtKB-KW"/>
</dbReference>
<feature type="binding site" evidence="5">
    <location>
        <position position="275"/>
    </location>
    <ligand>
        <name>a divalent metal cation</name>
        <dbReference type="ChEBI" id="CHEBI:60240"/>
        <label>1</label>
    </ligand>
</feature>
<organism evidence="9 10">
    <name type="scientific">Effrenium voratum</name>
    <dbReference type="NCBI Taxonomy" id="2562239"/>
    <lineage>
        <taxon>Eukaryota</taxon>
        <taxon>Sar</taxon>
        <taxon>Alveolata</taxon>
        <taxon>Dinophyceae</taxon>
        <taxon>Suessiales</taxon>
        <taxon>Symbiodiniaceae</taxon>
        <taxon>Effrenium</taxon>
    </lineage>
</organism>
<comment type="caution">
    <text evidence="9">The sequence shown here is derived from an EMBL/GenBank/DDBJ whole genome shotgun (WGS) entry which is preliminary data.</text>
</comment>
<dbReference type="PANTHER" id="PTHR43330:SF7">
    <property type="entry name" value="METHIONINE AMINOPEPTIDASE 1"/>
    <property type="match status" value="1"/>
</dbReference>
<dbReference type="PANTHER" id="PTHR43330">
    <property type="entry name" value="METHIONINE AMINOPEPTIDASE"/>
    <property type="match status" value="1"/>
</dbReference>
<dbReference type="PROSITE" id="PS00680">
    <property type="entry name" value="MAP_1"/>
    <property type="match status" value="1"/>
</dbReference>
<feature type="binding site" evidence="5">
    <location>
        <position position="349"/>
    </location>
    <ligand>
        <name>a divalent metal cation</name>
        <dbReference type="ChEBI" id="CHEBI:60240"/>
        <label>2</label>
        <note>catalytic</note>
    </ligand>
</feature>
<dbReference type="GO" id="GO:0005829">
    <property type="term" value="C:cytosol"/>
    <property type="evidence" value="ECO:0007669"/>
    <property type="project" value="TreeGrafter"/>
</dbReference>
<feature type="binding site" evidence="5">
    <location>
        <position position="286"/>
    </location>
    <ligand>
        <name>a divalent metal cation</name>
        <dbReference type="ChEBI" id="CHEBI:60240"/>
        <label>1</label>
    </ligand>
</feature>
<feature type="binding site" evidence="5">
    <location>
        <position position="414"/>
    </location>
    <ligand>
        <name>a divalent metal cation</name>
        <dbReference type="ChEBI" id="CHEBI:60240"/>
        <label>2</label>
        <note>catalytic</note>
    </ligand>
</feature>